<dbReference type="InterPro" id="IPR029475">
    <property type="entry name" value="DUF6807"/>
</dbReference>
<dbReference type="Proteomes" id="UP001157125">
    <property type="component" value="Unassembled WGS sequence"/>
</dbReference>
<accession>A0ABQ6ICS8</accession>
<evidence type="ECO:0000313" key="1">
    <source>
        <dbReference type="EMBL" id="GMA35590.1"/>
    </source>
</evidence>
<keyword evidence="2" id="KW-1185">Reference proteome</keyword>
<dbReference type="EMBL" id="BSUN01000001">
    <property type="protein sequence ID" value="GMA35590.1"/>
    <property type="molecule type" value="Genomic_DNA"/>
</dbReference>
<proteinExistence type="predicted"/>
<sequence>MWRRDGDAVVLELAGERLARYEDGSRLPQVHAQRPYLHPVHTLAGTVLTDAAPVDHRHHYGVSLAVPDVNGTSHWGGRTYVRDVGPTLLKNHGRQASTGPLVGDADPHVLHDAVRWFDHHGAPQVEESRRLSAHVLASGEAWALSWRSVLRADHGAVTIGSPATNGRAGAGYGGWFWRLPAAASALVLSASGEGEEAAHESRSPWLAFVQEHEGATTRRLAVQHGQPRPWFVRASEYPGAGPSLAWDAPLEIPPGGTVEVGLTTVLLDRAVDAEEAAALAADAADLR</sequence>
<comment type="caution">
    <text evidence="1">The sequence shown here is derived from an EMBL/GenBank/DDBJ whole genome shotgun (WGS) entry which is preliminary data.</text>
</comment>
<evidence type="ECO:0000313" key="2">
    <source>
        <dbReference type="Proteomes" id="UP001157125"/>
    </source>
</evidence>
<protein>
    <recommendedName>
        <fullName evidence="3">Oxidoreductase</fullName>
    </recommendedName>
</protein>
<reference evidence="2" key="1">
    <citation type="journal article" date="2019" name="Int. J. Syst. Evol. Microbiol.">
        <title>The Global Catalogue of Microorganisms (GCM) 10K type strain sequencing project: providing services to taxonomists for standard genome sequencing and annotation.</title>
        <authorList>
            <consortium name="The Broad Institute Genomics Platform"/>
            <consortium name="The Broad Institute Genome Sequencing Center for Infectious Disease"/>
            <person name="Wu L."/>
            <person name="Ma J."/>
        </authorList>
    </citation>
    <scope>NUCLEOTIDE SEQUENCE [LARGE SCALE GENOMIC DNA]</scope>
    <source>
        <strain evidence="2">NBRC 112299</strain>
    </source>
</reference>
<name>A0ABQ6ICS8_9MICO</name>
<evidence type="ECO:0008006" key="3">
    <source>
        <dbReference type="Google" id="ProtNLM"/>
    </source>
</evidence>
<organism evidence="1 2">
    <name type="scientific">Demequina litorisediminis</name>
    <dbReference type="NCBI Taxonomy" id="1849022"/>
    <lineage>
        <taxon>Bacteria</taxon>
        <taxon>Bacillati</taxon>
        <taxon>Actinomycetota</taxon>
        <taxon>Actinomycetes</taxon>
        <taxon>Micrococcales</taxon>
        <taxon>Demequinaceae</taxon>
        <taxon>Demequina</taxon>
    </lineage>
</organism>
<dbReference type="Pfam" id="PF14100">
    <property type="entry name" value="DUF6807"/>
    <property type="match status" value="1"/>
</dbReference>
<gene>
    <name evidence="1" type="ORF">GCM10025876_17940</name>
</gene>